<feature type="domain" description="HTH lysR-type" evidence="5">
    <location>
        <begin position="1"/>
        <end position="56"/>
    </location>
</feature>
<dbReference type="PROSITE" id="PS50931">
    <property type="entry name" value="HTH_LYSR"/>
    <property type="match status" value="1"/>
</dbReference>
<evidence type="ECO:0000313" key="8">
    <source>
        <dbReference type="Proteomes" id="UP000010716"/>
    </source>
</evidence>
<dbReference type="GO" id="GO:0003700">
    <property type="term" value="F:DNA-binding transcription factor activity"/>
    <property type="evidence" value="ECO:0007669"/>
    <property type="project" value="InterPro"/>
</dbReference>
<dbReference type="NCBIfam" id="NF040786">
    <property type="entry name" value="LysR_Sec_metab"/>
    <property type="match status" value="1"/>
</dbReference>
<gene>
    <name evidence="6" type="ORF">CathTA2_0906</name>
    <name evidence="7" type="ORF">HUR95_02520</name>
</gene>
<accession>F5L543</accession>
<dbReference type="eggNOG" id="COG0583">
    <property type="taxonomic scope" value="Bacteria"/>
</dbReference>
<evidence type="ECO:0000313" key="9">
    <source>
        <dbReference type="Proteomes" id="UP000825179"/>
    </source>
</evidence>
<name>F5L543_CALTT</name>
<evidence type="ECO:0000256" key="2">
    <source>
        <dbReference type="ARBA" id="ARBA00023015"/>
    </source>
</evidence>
<dbReference type="Proteomes" id="UP000010716">
    <property type="component" value="Unassembled WGS sequence"/>
</dbReference>
<dbReference type="Gene3D" id="1.10.10.10">
    <property type="entry name" value="Winged helix-like DNA-binding domain superfamily/Winged helix DNA-binding domain"/>
    <property type="match status" value="1"/>
</dbReference>
<dbReference type="RefSeq" id="WP_007503527.1">
    <property type="nucleotide sequence ID" value="NZ_AFCE01000098.1"/>
</dbReference>
<evidence type="ECO:0000313" key="6">
    <source>
        <dbReference type="EMBL" id="EGL83545.1"/>
    </source>
</evidence>
<dbReference type="Gene3D" id="3.40.190.290">
    <property type="match status" value="1"/>
</dbReference>
<dbReference type="SUPFAM" id="SSF53850">
    <property type="entry name" value="Periplasmic binding protein-like II"/>
    <property type="match status" value="1"/>
</dbReference>
<dbReference type="OrthoDB" id="63123at2"/>
<comment type="similarity">
    <text evidence="1">Belongs to the LysR transcriptional regulatory family.</text>
</comment>
<keyword evidence="9" id="KW-1185">Reference proteome</keyword>
<keyword evidence="4" id="KW-0804">Transcription</keyword>
<dbReference type="SUPFAM" id="SSF46785">
    <property type="entry name" value="Winged helix' DNA-binding domain"/>
    <property type="match status" value="1"/>
</dbReference>
<dbReference type="AlphaFoldDB" id="F5L543"/>
<organism evidence="6 8">
    <name type="scientific">Caldalkalibacillus thermarum (strain TA2.A1)</name>
    <dbReference type="NCBI Taxonomy" id="986075"/>
    <lineage>
        <taxon>Bacteria</taxon>
        <taxon>Bacillati</taxon>
        <taxon>Bacillota</taxon>
        <taxon>Bacilli</taxon>
        <taxon>Bacillales</taxon>
        <taxon>Bacillaceae</taxon>
        <taxon>Caldalkalibacillus</taxon>
    </lineage>
</organism>
<dbReference type="FunFam" id="1.10.10.10:FF:000001">
    <property type="entry name" value="LysR family transcriptional regulator"/>
    <property type="match status" value="1"/>
</dbReference>
<dbReference type="InterPro" id="IPR047788">
    <property type="entry name" value="LysR-like_Sec_metab"/>
</dbReference>
<reference evidence="7" key="3">
    <citation type="submission" date="2021-08" db="EMBL/GenBank/DDBJ databases">
        <authorList>
            <person name="de Jong S."/>
            <person name="van den Broek M."/>
            <person name="Merkel A."/>
            <person name="de la Torre Cortes P."/>
            <person name="Kalamorz F."/>
            <person name="Cook G."/>
            <person name="van Loosdrecht M."/>
            <person name="McMillan D."/>
        </authorList>
    </citation>
    <scope>NUCLEOTIDE SEQUENCE</scope>
    <source>
        <strain evidence="7">TA2.A1</strain>
    </source>
</reference>
<dbReference type="Pfam" id="PF00126">
    <property type="entry name" value="HTH_1"/>
    <property type="match status" value="1"/>
</dbReference>
<dbReference type="EMBL" id="CP082237">
    <property type="protein sequence ID" value="QZT34303.1"/>
    <property type="molecule type" value="Genomic_DNA"/>
</dbReference>
<dbReference type="KEGG" id="cthu:HUR95_02520"/>
<protein>
    <submittedName>
        <fullName evidence="7">LysR family transcriptional regulator</fullName>
    </submittedName>
    <submittedName>
        <fullName evidence="6">Transcriptional regulator, LysR family</fullName>
    </submittedName>
</protein>
<evidence type="ECO:0000256" key="4">
    <source>
        <dbReference type="ARBA" id="ARBA00023163"/>
    </source>
</evidence>
<reference evidence="7 9" key="2">
    <citation type="journal article" date="2020" name="Extremophiles">
        <title>Genomic analysis of Caldalkalibacillus thermarum TA2.A1 reveals aerobic alkaliphilic metabolism and evolutionary hallmarks linking alkaliphilic bacteria and plant life.</title>
        <authorList>
            <person name="de Jong S.I."/>
            <person name="van den Broek M.A."/>
            <person name="Merkel A.Y."/>
            <person name="de la Torre Cortes P."/>
            <person name="Kalamorz F."/>
            <person name="Cook G.M."/>
            <person name="van Loosdrecht M.C.M."/>
            <person name="McMillan D.G.G."/>
        </authorList>
    </citation>
    <scope>NUCLEOTIDE SEQUENCE [LARGE SCALE GENOMIC DNA]</scope>
    <source>
        <strain evidence="7 9">TA2.A1</strain>
    </source>
</reference>
<dbReference type="Proteomes" id="UP000825179">
    <property type="component" value="Chromosome"/>
</dbReference>
<keyword evidence="3" id="KW-0238">DNA-binding</keyword>
<dbReference type="PANTHER" id="PTHR30126">
    <property type="entry name" value="HTH-TYPE TRANSCRIPTIONAL REGULATOR"/>
    <property type="match status" value="1"/>
</dbReference>
<dbReference type="Pfam" id="PF03466">
    <property type="entry name" value="LysR_substrate"/>
    <property type="match status" value="1"/>
</dbReference>
<evidence type="ECO:0000313" key="7">
    <source>
        <dbReference type="EMBL" id="QZT34303.1"/>
    </source>
</evidence>
<evidence type="ECO:0000256" key="1">
    <source>
        <dbReference type="ARBA" id="ARBA00009437"/>
    </source>
</evidence>
<dbReference type="EMBL" id="AFCE01000098">
    <property type="protein sequence ID" value="EGL83545.1"/>
    <property type="molecule type" value="Genomic_DNA"/>
</dbReference>
<dbReference type="InterPro" id="IPR036390">
    <property type="entry name" value="WH_DNA-bd_sf"/>
</dbReference>
<keyword evidence="2" id="KW-0805">Transcription regulation</keyword>
<dbReference type="InterPro" id="IPR036388">
    <property type="entry name" value="WH-like_DNA-bd_sf"/>
</dbReference>
<reference evidence="6 8" key="1">
    <citation type="journal article" date="2011" name="J. Bacteriol.">
        <title>Draft genome sequence of the thermoalkaliphilic Caldalkalibacillus thermarum strain TA2.A1.</title>
        <authorList>
            <person name="Kalamorz F."/>
            <person name="Keis S."/>
            <person name="McMillan D.G."/>
            <person name="Olsson K."/>
            <person name="Stanton J.A."/>
            <person name="Stockwell P."/>
            <person name="Black M.A."/>
            <person name="Klingeman D.M."/>
            <person name="Land M.L."/>
            <person name="Han C.S."/>
            <person name="Martin S.L."/>
            <person name="Becher S.A."/>
            <person name="Peddie C.J."/>
            <person name="Morgan H.W."/>
            <person name="Matthies D."/>
            <person name="Preiss L."/>
            <person name="Meier T."/>
            <person name="Brown S.D."/>
            <person name="Cook G.M."/>
        </authorList>
    </citation>
    <scope>NUCLEOTIDE SEQUENCE [LARGE SCALE GENOMIC DNA]</scope>
    <source>
        <strain evidence="6 8">TA2.A1</strain>
    </source>
</reference>
<evidence type="ECO:0000259" key="5">
    <source>
        <dbReference type="PROSITE" id="PS50931"/>
    </source>
</evidence>
<evidence type="ECO:0000256" key="3">
    <source>
        <dbReference type="ARBA" id="ARBA00023125"/>
    </source>
</evidence>
<dbReference type="PRINTS" id="PR00039">
    <property type="entry name" value="HTHLYSR"/>
</dbReference>
<proteinExistence type="inferred from homology"/>
<dbReference type="PANTHER" id="PTHR30126:SF40">
    <property type="entry name" value="HTH-TYPE TRANSCRIPTIONAL REGULATOR GLTR"/>
    <property type="match status" value="1"/>
</dbReference>
<dbReference type="InterPro" id="IPR000847">
    <property type="entry name" value="LysR_HTH_N"/>
</dbReference>
<sequence>MNLKRVKTFMLAAEHKNFSTVAQILNISQPAVSKQIKKLEKELGVPLLNRDTLEPTEAGRIVLRHGETLLKGWQEIVEQCAALQGNMAGLIKIGASTIPGTYLLPPILQKFLDRFPQVEVQLAVHESAHVLELITNEKVDIGFVGISPADESLKQHVIAKDKLVIIGPDHGEEIEDFEDIKDSPFVFRSERSGTWRAADQGLRKWGYSVRDLKCVAKVEHTESVISMVQAGLGYSIVSNIAARAAVQAKRVKILAELPIEREFYAVYLPAKENNQAITHLVDLASILSGGFKTH</sequence>
<dbReference type="GO" id="GO:0000976">
    <property type="term" value="F:transcription cis-regulatory region binding"/>
    <property type="evidence" value="ECO:0007669"/>
    <property type="project" value="TreeGrafter"/>
</dbReference>
<dbReference type="InterPro" id="IPR005119">
    <property type="entry name" value="LysR_subst-bd"/>
</dbReference>